<evidence type="ECO:0000256" key="4">
    <source>
        <dbReference type="ARBA" id="ARBA00022759"/>
    </source>
</evidence>
<evidence type="ECO:0000256" key="2">
    <source>
        <dbReference type="ARBA" id="ARBA00022722"/>
    </source>
</evidence>
<dbReference type="Gene3D" id="3.30.40.10">
    <property type="entry name" value="Zinc/RING finger domain, C3HC4 (zinc finger)"/>
    <property type="match status" value="1"/>
</dbReference>
<comment type="cofactor">
    <cofactor evidence="1">
        <name>Mg(2+)</name>
        <dbReference type="ChEBI" id="CHEBI:18420"/>
    </cofactor>
</comment>
<dbReference type="SUPFAM" id="SSF47807">
    <property type="entry name" value="5' to 3' exonuclease, C-terminal subdomain"/>
    <property type="match status" value="1"/>
</dbReference>
<dbReference type="PANTHER" id="PTHR13492">
    <property type="entry name" value="RING FINGER PROTEIN 37"/>
    <property type="match status" value="1"/>
</dbReference>
<dbReference type="SUPFAM" id="SSF88723">
    <property type="entry name" value="PIN domain-like"/>
    <property type="match status" value="2"/>
</dbReference>
<evidence type="ECO:0000256" key="9">
    <source>
        <dbReference type="ARBA" id="ARBA00022842"/>
    </source>
</evidence>
<dbReference type="VEuPathDB" id="VectorBase:HLOH_050387"/>
<feature type="compositionally biased region" description="Polar residues" evidence="12">
    <location>
        <begin position="1180"/>
        <end position="1189"/>
    </location>
</feature>
<evidence type="ECO:0000259" key="13">
    <source>
        <dbReference type="PROSITE" id="PS51698"/>
    </source>
</evidence>
<comment type="similarity">
    <text evidence="11">Belongs to the XPG/RAD2 endonuclease family. GEN subfamily.</text>
</comment>
<keyword evidence="7" id="KW-0378">Hydrolase</keyword>
<feature type="compositionally biased region" description="Polar residues" evidence="12">
    <location>
        <begin position="435"/>
        <end position="445"/>
    </location>
</feature>
<evidence type="ECO:0000256" key="10">
    <source>
        <dbReference type="ARBA" id="ARBA00023204"/>
    </source>
</evidence>
<dbReference type="GO" id="GO:0000400">
    <property type="term" value="F:four-way junction DNA binding"/>
    <property type="evidence" value="ECO:0007669"/>
    <property type="project" value="UniProtKB-ARBA"/>
</dbReference>
<dbReference type="GO" id="GO:0017108">
    <property type="term" value="F:5'-flap endonuclease activity"/>
    <property type="evidence" value="ECO:0007669"/>
    <property type="project" value="UniProtKB-ARBA"/>
</dbReference>
<evidence type="ECO:0000256" key="11">
    <source>
        <dbReference type="ARBA" id="ARBA00038112"/>
    </source>
</evidence>
<dbReference type="EMBL" id="JABSTR010000974">
    <property type="protein sequence ID" value="KAH9383079.1"/>
    <property type="molecule type" value="Genomic_DNA"/>
</dbReference>
<feature type="region of interest" description="Disordered" evidence="12">
    <location>
        <begin position="492"/>
        <end position="521"/>
    </location>
</feature>
<keyword evidence="8" id="KW-0862">Zinc</keyword>
<dbReference type="SMART" id="SM00485">
    <property type="entry name" value="XPGN"/>
    <property type="match status" value="1"/>
</dbReference>
<dbReference type="FunFam" id="1.10.150.20:FF:000030">
    <property type="entry name" value="Flap endonuclease GEN-like 1"/>
    <property type="match status" value="1"/>
</dbReference>
<sequence>MGVNDLWEVLSPVARKVQLDDLRGKKLAVDLSGWIVESERATQAVRNPVISVGTLIESDNLCADGYEVENLISAAKRGRGFMAEYFIKPPVSVLVTLPCPAELSYIAVGLVRGSVRLTGFEIWVSNTAATPSTTRGDDDFVLIGKKFNATGDVIRFHNRCYAPRGPFALLNDGPSARSDVRLEETLKHFYCKHVCRVKLRLIRTSGSSSVGLGSLEIWGQPMAALSNPDAQNELIRKSRAAISTGPGFTEAPTSYFASHAEATTSVGERSPPLVPSSTQTQRASMGSDPPELTIPADFQDALTFELMTQPVLLPSGQVVDQSTLDKHVEMEQRWGRVATDPFTGTPLAGGASRPKSLPELKSRIDHFVVRNLDKLGDIPRVLGAAPQLETAGNTRVSALTLLPSQPKASLVEVAQKGGTCSASRASEYCHKPGHSTDSQEPSKRSSNFVAVCGKEVSMLKTSISATALHRGMSSPRDSSSANSGAFKMCEKRKFASDSAESKRSRPDPGTHEARLADSLSSSLSETLQRVRRVAASKADDGGALCFACNAAQPTHRVPCSHNVCQPCLMDSVRRGQCSCGRAFQTSQVVRVHTEPVLPLQQAAGYGIQPIFVLEGEAPQVKGEALSQRSQVRFGQGTTKTAGGRSRPGLQALTSQCRDLLDALGLPYVQGAGEAEGTCAYLDKKEDPHVLEYRMPDIEKKLGLDREKLVALALLCGCDYFQGVAGVGKETVLKLLKKFGDDNCLDRLHLEPSNDSSITADAATNSRGILVGLVSRSRSGKLAASGDGDQGRYETTCERCTLTSHSGRGCDACGTEGKCTKAEVADCPCEWHSVEKVKGEWKVELDIRRKALNMDAEFPPTDVISEFLNDRDSITSDDIGCWKTPRVKEFEVILSLAHFWPEDSREKLFPLLTRWRLEHGPCKELETLKPVSICVDTQRFSIHASSVYHCNQAVRCPSQNSAVWPESTPPNTLEPQALFEGVFPDLVKGFNDEQLSQKRSKKKVTTKDDGSNGDIRAHFKVVALGKQRPLIKDEEKGENVERPTREKVDTSPAKARPTGKSRTVVTRTRKPKIAPPPETMATLDCYYKKSPRFVTKSSESPTDSSSEDFDVPLSERIARNASDGMSSTELKSPAQKTDLDSARSLPRSTDVVELDSRLDEASPILVQEAHASGQKEPEDGPSSSISTSLPEPTELKALLPQSIEVFKTDAKDEESLILLGEAAAIAEKQPDKKSLSLDSTKGEPASPVRGTSHLKGFTNTTLSGVLQDCGAKLAASEPSGGDSGGCAASDDSRKPSWPASFNLSLSDSLVQELMTPMQVSDGQVEGVSADGSRETDVGCTPPKRRNVSPSSSSKRTPQSLADSGETSGQRSCGRRRLSFEPATSTPVTAFRNVEVKVERLTGDVVASVEMKVATSPGSSRSDSYDPSKSLFCFEEESQGPSKKGETSVIVISDNDD</sequence>
<dbReference type="GO" id="GO:0008270">
    <property type="term" value="F:zinc ion binding"/>
    <property type="evidence" value="ECO:0007669"/>
    <property type="project" value="UniProtKB-KW"/>
</dbReference>
<dbReference type="PROSITE" id="PS00518">
    <property type="entry name" value="ZF_RING_1"/>
    <property type="match status" value="1"/>
</dbReference>
<dbReference type="GO" id="GO:0000209">
    <property type="term" value="P:protein polyubiquitination"/>
    <property type="evidence" value="ECO:0007669"/>
    <property type="project" value="TreeGrafter"/>
</dbReference>
<feature type="region of interest" description="Disordered" evidence="12">
    <location>
        <begin position="1272"/>
        <end position="1300"/>
    </location>
</feature>
<dbReference type="InterPro" id="IPR006085">
    <property type="entry name" value="XPG_DNA_repair_N"/>
</dbReference>
<dbReference type="Pfam" id="PF19318">
    <property type="entry name" value="DUF5918"/>
    <property type="match status" value="1"/>
</dbReference>
<dbReference type="InterPro" id="IPR036279">
    <property type="entry name" value="5-3_exonuclease_C_sf"/>
</dbReference>
<evidence type="ECO:0000313" key="14">
    <source>
        <dbReference type="EMBL" id="KAH9383079.1"/>
    </source>
</evidence>
<dbReference type="GO" id="GO:0005634">
    <property type="term" value="C:nucleus"/>
    <property type="evidence" value="ECO:0007669"/>
    <property type="project" value="TreeGrafter"/>
</dbReference>
<dbReference type="OrthoDB" id="20295at2759"/>
<evidence type="ECO:0000256" key="7">
    <source>
        <dbReference type="ARBA" id="ARBA00022801"/>
    </source>
</evidence>
<accession>A0A9J6GX53</accession>
<feature type="region of interest" description="Disordered" evidence="12">
    <location>
        <begin position="1433"/>
        <end position="1455"/>
    </location>
</feature>
<dbReference type="Pfam" id="PF04564">
    <property type="entry name" value="U-box"/>
    <property type="match status" value="1"/>
</dbReference>
<dbReference type="SUPFAM" id="SSF57850">
    <property type="entry name" value="RING/U-box"/>
    <property type="match status" value="1"/>
</dbReference>
<dbReference type="InterPro" id="IPR008918">
    <property type="entry name" value="HhH2"/>
</dbReference>
<evidence type="ECO:0000256" key="3">
    <source>
        <dbReference type="ARBA" id="ARBA00022723"/>
    </source>
</evidence>
<feature type="compositionally biased region" description="Basic and acidic residues" evidence="12">
    <location>
        <begin position="492"/>
        <end position="515"/>
    </location>
</feature>
<keyword evidence="6" id="KW-0863">Zinc-finger</keyword>
<keyword evidence="2" id="KW-0540">Nuclease</keyword>
<dbReference type="CDD" id="cd16660">
    <property type="entry name" value="RING-Ubox_RNF37"/>
    <property type="match status" value="1"/>
</dbReference>
<keyword evidence="15" id="KW-1185">Reference proteome</keyword>
<dbReference type="InterPro" id="IPR045696">
    <property type="entry name" value="Ubox5_N"/>
</dbReference>
<dbReference type="GO" id="GO:0008821">
    <property type="term" value="F:crossover junction DNA endonuclease activity"/>
    <property type="evidence" value="ECO:0007669"/>
    <property type="project" value="UniProtKB-ARBA"/>
</dbReference>
<keyword evidence="10" id="KW-0234">DNA repair</keyword>
<dbReference type="Gene3D" id="1.10.150.20">
    <property type="entry name" value="5' to 3' exonuclease, C-terminal subdomain"/>
    <property type="match status" value="1"/>
</dbReference>
<protein>
    <recommendedName>
        <fullName evidence="13">U-box domain-containing protein</fullName>
    </recommendedName>
</protein>
<feature type="region of interest" description="Disordered" evidence="12">
    <location>
        <begin position="1027"/>
        <end position="1078"/>
    </location>
</feature>
<keyword evidence="3" id="KW-0479">Metal-binding</keyword>
<name>A0A9J6GX53_HAELO</name>
<dbReference type="Pfam" id="PF00752">
    <property type="entry name" value="XPG_N"/>
    <property type="match status" value="1"/>
</dbReference>
<reference evidence="14 15" key="1">
    <citation type="journal article" date="2020" name="Cell">
        <title>Large-Scale Comparative Analyses of Tick Genomes Elucidate Their Genetic Diversity and Vector Capacities.</title>
        <authorList>
            <consortium name="Tick Genome and Microbiome Consortium (TIGMIC)"/>
            <person name="Jia N."/>
            <person name="Wang J."/>
            <person name="Shi W."/>
            <person name="Du L."/>
            <person name="Sun Y."/>
            <person name="Zhan W."/>
            <person name="Jiang J.F."/>
            <person name="Wang Q."/>
            <person name="Zhang B."/>
            <person name="Ji P."/>
            <person name="Bell-Sakyi L."/>
            <person name="Cui X.M."/>
            <person name="Yuan T.T."/>
            <person name="Jiang B.G."/>
            <person name="Yang W.F."/>
            <person name="Lam T.T."/>
            <person name="Chang Q.C."/>
            <person name="Ding S.J."/>
            <person name="Wang X.J."/>
            <person name="Zhu J.G."/>
            <person name="Ruan X.D."/>
            <person name="Zhao L."/>
            <person name="Wei J.T."/>
            <person name="Ye R.Z."/>
            <person name="Que T.C."/>
            <person name="Du C.H."/>
            <person name="Zhou Y.H."/>
            <person name="Cheng J.X."/>
            <person name="Dai P.F."/>
            <person name="Guo W.B."/>
            <person name="Han X.H."/>
            <person name="Huang E.J."/>
            <person name="Li L.F."/>
            <person name="Wei W."/>
            <person name="Gao Y.C."/>
            <person name="Liu J.Z."/>
            <person name="Shao H.Z."/>
            <person name="Wang X."/>
            <person name="Wang C.C."/>
            <person name="Yang T.C."/>
            <person name="Huo Q.B."/>
            <person name="Li W."/>
            <person name="Chen H.Y."/>
            <person name="Chen S.E."/>
            <person name="Zhou L.G."/>
            <person name="Ni X.B."/>
            <person name="Tian J.H."/>
            <person name="Sheng Y."/>
            <person name="Liu T."/>
            <person name="Pan Y.S."/>
            <person name="Xia L.Y."/>
            <person name="Li J."/>
            <person name="Zhao F."/>
            <person name="Cao W.C."/>
        </authorList>
    </citation>
    <scope>NUCLEOTIDE SEQUENCE [LARGE SCALE GENOMIC DNA]</scope>
    <source>
        <strain evidence="14">HaeL-2018</strain>
    </source>
</reference>
<feature type="compositionally biased region" description="Polar residues" evidence="12">
    <location>
        <begin position="275"/>
        <end position="284"/>
    </location>
</feature>
<evidence type="ECO:0000256" key="8">
    <source>
        <dbReference type="ARBA" id="ARBA00022833"/>
    </source>
</evidence>
<dbReference type="InterPro" id="IPR017907">
    <property type="entry name" value="Znf_RING_CS"/>
</dbReference>
<keyword evidence="4" id="KW-0255">Endonuclease</keyword>
<dbReference type="PROSITE" id="PS51698">
    <property type="entry name" value="U_BOX"/>
    <property type="match status" value="1"/>
</dbReference>
<organism evidence="14 15">
    <name type="scientific">Haemaphysalis longicornis</name>
    <name type="common">Bush tick</name>
    <dbReference type="NCBI Taxonomy" id="44386"/>
    <lineage>
        <taxon>Eukaryota</taxon>
        <taxon>Metazoa</taxon>
        <taxon>Ecdysozoa</taxon>
        <taxon>Arthropoda</taxon>
        <taxon>Chelicerata</taxon>
        <taxon>Arachnida</taxon>
        <taxon>Acari</taxon>
        <taxon>Parasitiformes</taxon>
        <taxon>Ixodida</taxon>
        <taxon>Ixodoidea</taxon>
        <taxon>Ixodidae</taxon>
        <taxon>Haemaphysalinae</taxon>
        <taxon>Haemaphysalis</taxon>
    </lineage>
</organism>
<evidence type="ECO:0000256" key="5">
    <source>
        <dbReference type="ARBA" id="ARBA00022763"/>
    </source>
</evidence>
<evidence type="ECO:0000256" key="1">
    <source>
        <dbReference type="ARBA" id="ARBA00001946"/>
    </source>
</evidence>
<keyword evidence="5" id="KW-0227">DNA damage</keyword>
<dbReference type="InterPro" id="IPR039925">
    <property type="entry name" value="RNF37_RING-Ubox"/>
</dbReference>
<evidence type="ECO:0000313" key="15">
    <source>
        <dbReference type="Proteomes" id="UP000821853"/>
    </source>
</evidence>
<dbReference type="InterPro" id="IPR003613">
    <property type="entry name" value="Ubox_domain"/>
</dbReference>
<dbReference type="Proteomes" id="UP000821853">
    <property type="component" value="Unassembled WGS sequence"/>
</dbReference>
<feature type="domain" description="U-box" evidence="13">
    <location>
        <begin position="293"/>
        <end position="374"/>
    </location>
</feature>
<feature type="region of interest" description="Disordered" evidence="12">
    <location>
        <begin position="260"/>
        <end position="289"/>
    </location>
</feature>
<evidence type="ECO:0000256" key="6">
    <source>
        <dbReference type="ARBA" id="ARBA00022771"/>
    </source>
</evidence>
<dbReference type="InterPro" id="IPR039847">
    <property type="entry name" value="Ubox5"/>
</dbReference>
<feature type="region of interest" description="Disordered" evidence="12">
    <location>
        <begin position="1092"/>
        <end position="1192"/>
    </location>
</feature>
<feature type="region of interest" description="Disordered" evidence="12">
    <location>
        <begin position="1314"/>
        <end position="1388"/>
    </location>
</feature>
<dbReference type="SMART" id="SM00504">
    <property type="entry name" value="Ubox"/>
    <property type="match status" value="1"/>
</dbReference>
<dbReference type="GO" id="GO:0034450">
    <property type="term" value="F:ubiquitin-ubiquitin ligase activity"/>
    <property type="evidence" value="ECO:0007669"/>
    <property type="project" value="TreeGrafter"/>
</dbReference>
<feature type="region of interest" description="Disordered" evidence="12">
    <location>
        <begin position="425"/>
        <end position="445"/>
    </location>
</feature>
<feature type="compositionally biased region" description="Polar residues" evidence="12">
    <location>
        <begin position="1359"/>
        <end position="1369"/>
    </location>
</feature>
<dbReference type="Gene3D" id="3.40.50.1010">
    <property type="entry name" value="5'-nuclease"/>
    <property type="match status" value="2"/>
</dbReference>
<comment type="caution">
    <text evidence="14">The sequence shown here is derived from an EMBL/GenBank/DDBJ whole genome shotgun (WGS) entry which is preliminary data.</text>
</comment>
<evidence type="ECO:0000256" key="12">
    <source>
        <dbReference type="SAM" id="MobiDB-lite"/>
    </source>
</evidence>
<dbReference type="PANTHER" id="PTHR13492:SF2">
    <property type="entry name" value="RING FINGER PROTEIN 37"/>
    <property type="match status" value="1"/>
</dbReference>
<gene>
    <name evidence="14" type="ORF">HPB48_023809</name>
</gene>
<dbReference type="InterPro" id="IPR029060">
    <property type="entry name" value="PIN-like_dom_sf"/>
</dbReference>
<feature type="compositionally biased region" description="Low complexity" evidence="12">
    <location>
        <begin position="1346"/>
        <end position="1358"/>
    </location>
</feature>
<dbReference type="GO" id="GO:0031625">
    <property type="term" value="F:ubiquitin protein ligase binding"/>
    <property type="evidence" value="ECO:0007669"/>
    <property type="project" value="TreeGrafter"/>
</dbReference>
<proteinExistence type="inferred from homology"/>
<dbReference type="InterPro" id="IPR013083">
    <property type="entry name" value="Znf_RING/FYVE/PHD"/>
</dbReference>
<feature type="region of interest" description="Disordered" evidence="12">
    <location>
        <begin position="1227"/>
        <end position="1255"/>
    </location>
</feature>
<feature type="compositionally biased region" description="Basic and acidic residues" evidence="12">
    <location>
        <begin position="1029"/>
        <end position="1048"/>
    </location>
</feature>
<dbReference type="GO" id="GO:0006281">
    <property type="term" value="P:DNA repair"/>
    <property type="evidence" value="ECO:0007669"/>
    <property type="project" value="UniProtKB-KW"/>
</dbReference>
<dbReference type="SMART" id="SM00279">
    <property type="entry name" value="HhH2"/>
    <property type="match status" value="1"/>
</dbReference>
<keyword evidence="9" id="KW-0460">Magnesium</keyword>